<dbReference type="GO" id="GO:0006417">
    <property type="term" value="P:regulation of translation"/>
    <property type="evidence" value="ECO:0007669"/>
    <property type="project" value="TreeGrafter"/>
</dbReference>
<dbReference type="InterPro" id="IPR012677">
    <property type="entry name" value="Nucleotide-bd_a/b_plait_sf"/>
</dbReference>
<reference evidence="5" key="1">
    <citation type="submission" date="2020-04" db="EMBL/GenBank/DDBJ databases">
        <authorList>
            <person name="Alioto T."/>
            <person name="Alioto T."/>
            <person name="Gomez Garrido J."/>
        </authorList>
    </citation>
    <scope>NUCLEOTIDE SEQUENCE</scope>
    <source>
        <strain evidence="5">A484AB</strain>
    </source>
</reference>
<dbReference type="GO" id="GO:0005737">
    <property type="term" value="C:cytoplasm"/>
    <property type="evidence" value="ECO:0007669"/>
    <property type="project" value="UniProtKB-SubCell"/>
</dbReference>
<dbReference type="InterPro" id="IPR035979">
    <property type="entry name" value="RBD_domain_sf"/>
</dbReference>
<sequence>MPRGDDNGKIFVGGLSYETTKEGLENYFSKFGEIGDCVIMKAKDQADPRIERSRGFGFVTFHDPSCVQQVIDNRPHYLDNKEIDPKPAVPRAPGSAGPMPIPKTSGSRSFKIFIGGVAQGTTEDDLKNFFQTFGPVADVSLMKDVKTGRMRGFGFVGFHTEDPVTKICAIRYHQINGKTVEAKKAEPRDSRTPSVIGGNAGMGRGMAAMQSPYAPAAYGMGAYGGGDARSIYGAGYGAQAVSAQASPYGVPGASVPVSQYSGYVSGGSVTAIPASYVDRTGAMGQDPTAGQAYGAYGASMGMYGAVGAPTSAAQSRYSEFTSVAQGQPMSSQAGAIPTRSEIAAAEYGAGYGAYGLGNYAQEASQYGPTRGGLSEAAFAGGAAAAAAGVPTSVYGGEPGGYPSASMYDGMGRGGGGGNASRGYHPYGR</sequence>
<dbReference type="SMART" id="SM00360">
    <property type="entry name" value="RRM"/>
    <property type="match status" value="2"/>
</dbReference>
<accession>A0A6S7FYA9</accession>
<dbReference type="CDD" id="cd12325">
    <property type="entry name" value="RRM1_hnRNPA_hnRNPD_like"/>
    <property type="match status" value="1"/>
</dbReference>
<dbReference type="PANTHER" id="PTHR48032">
    <property type="entry name" value="RNA-BINDING PROTEIN MUSASHI HOMOLOG RBP6"/>
    <property type="match status" value="1"/>
</dbReference>
<dbReference type="EMBL" id="CACRXK020000743">
    <property type="protein sequence ID" value="CAB3984475.1"/>
    <property type="molecule type" value="Genomic_DNA"/>
</dbReference>
<evidence type="ECO:0000256" key="4">
    <source>
        <dbReference type="ARBA" id="ARBA00022884"/>
    </source>
</evidence>
<dbReference type="GO" id="GO:0003729">
    <property type="term" value="F:mRNA binding"/>
    <property type="evidence" value="ECO:0007669"/>
    <property type="project" value="TreeGrafter"/>
</dbReference>
<dbReference type="Pfam" id="PF00076">
    <property type="entry name" value="RRM_1"/>
    <property type="match status" value="2"/>
</dbReference>
<dbReference type="AlphaFoldDB" id="A0A6S7FYA9"/>
<dbReference type="Gene3D" id="3.30.70.330">
    <property type="match status" value="2"/>
</dbReference>
<keyword evidence="4" id="KW-0694">RNA-binding</keyword>
<organism evidence="5 6">
    <name type="scientific">Paramuricea clavata</name>
    <name type="common">Red gorgonian</name>
    <name type="synonym">Violescent sea-whip</name>
    <dbReference type="NCBI Taxonomy" id="317549"/>
    <lineage>
        <taxon>Eukaryota</taxon>
        <taxon>Metazoa</taxon>
        <taxon>Cnidaria</taxon>
        <taxon>Anthozoa</taxon>
        <taxon>Octocorallia</taxon>
        <taxon>Malacalcyonacea</taxon>
        <taxon>Plexauridae</taxon>
        <taxon>Paramuricea</taxon>
    </lineage>
</organism>
<dbReference type="OrthoDB" id="1875751at2759"/>
<evidence type="ECO:0000256" key="3">
    <source>
        <dbReference type="ARBA" id="ARBA00022737"/>
    </source>
</evidence>
<dbReference type="SUPFAM" id="SSF54928">
    <property type="entry name" value="RNA-binding domain, RBD"/>
    <property type="match status" value="2"/>
</dbReference>
<proteinExistence type="predicted"/>
<dbReference type="Proteomes" id="UP001152795">
    <property type="component" value="Unassembled WGS sequence"/>
</dbReference>
<evidence type="ECO:0000313" key="6">
    <source>
        <dbReference type="Proteomes" id="UP001152795"/>
    </source>
</evidence>
<name>A0A6S7FYA9_PARCT</name>
<evidence type="ECO:0000256" key="2">
    <source>
        <dbReference type="ARBA" id="ARBA00022490"/>
    </source>
</evidence>
<dbReference type="InterPro" id="IPR000504">
    <property type="entry name" value="RRM_dom"/>
</dbReference>
<comment type="caution">
    <text evidence="5">The sequence shown here is derived from an EMBL/GenBank/DDBJ whole genome shotgun (WGS) entry which is preliminary data.</text>
</comment>
<dbReference type="PANTHER" id="PTHR48032:SF18">
    <property type="entry name" value="RRM DOMAIN-CONTAINING PROTEIN"/>
    <property type="match status" value="1"/>
</dbReference>
<dbReference type="PROSITE" id="PS50102">
    <property type="entry name" value="RRM"/>
    <property type="match status" value="2"/>
</dbReference>
<evidence type="ECO:0000256" key="1">
    <source>
        <dbReference type="ARBA" id="ARBA00004496"/>
    </source>
</evidence>
<keyword evidence="6" id="KW-1185">Reference proteome</keyword>
<keyword evidence="2" id="KW-0963">Cytoplasm</keyword>
<evidence type="ECO:0000313" key="5">
    <source>
        <dbReference type="EMBL" id="CAB3984475.1"/>
    </source>
</evidence>
<keyword evidence="3" id="KW-0677">Repeat</keyword>
<gene>
    <name evidence="5" type="ORF">PACLA_8A084494</name>
</gene>
<comment type="subcellular location">
    <subcellularLocation>
        <location evidence="1">Cytoplasm</location>
    </subcellularLocation>
</comment>
<protein>
    <submittedName>
        <fullName evidence="5">RNA-binding Musashi homolog 2-like</fullName>
    </submittedName>
</protein>